<sequence>MDDEDIFAAFTHLSPGREAYEVHEEEDTMPTLNSPVHPVPVAQTPGNFVRQNFPDVVHRYMRFWHTVLCGKHEIDFMHWFEPEVKLLARGSGRTARDPLFCTASPMTTPLFLIDNYYVQGAGPQIWVNDPAVSPVHQSTEVSGPFPELQWSSTHQQIYVRAYEDWRSGRYGGGQPWTVDSAISDSNSFTLKGHFHRVIWRMLGPFEETRHGRVRHDPSALVEHGDKWRPTYTIHILTLYHGSNLNTPFHFAIKFLSPHEPTSRSTVVEPHMLFRQQ</sequence>
<accession>A0A061AV29</accession>
<organism evidence="1">
    <name type="scientific">Rhodotorula toruloides</name>
    <name type="common">Yeast</name>
    <name type="synonym">Rhodosporidium toruloides</name>
    <dbReference type="NCBI Taxonomy" id="5286"/>
    <lineage>
        <taxon>Eukaryota</taxon>
        <taxon>Fungi</taxon>
        <taxon>Dikarya</taxon>
        <taxon>Basidiomycota</taxon>
        <taxon>Pucciniomycotina</taxon>
        <taxon>Microbotryomycetes</taxon>
        <taxon>Sporidiobolales</taxon>
        <taxon>Sporidiobolaceae</taxon>
        <taxon>Rhodotorula</taxon>
    </lineage>
</organism>
<dbReference type="AlphaFoldDB" id="A0A061AV29"/>
<evidence type="ECO:0000313" key="1">
    <source>
        <dbReference type="EMBL" id="CDR41008.1"/>
    </source>
</evidence>
<reference evidence="1" key="1">
    <citation type="journal article" date="2014" name="Genome Announc.">
        <title>Draft genome sequence of Rhodosporidium toruloides CECT1137, an oleaginous yeast of biotechnological interest.</title>
        <authorList>
            <person name="Morin N."/>
            <person name="Calcas X."/>
            <person name="Devillers H."/>
            <person name="Durrens P."/>
            <person name="Sherman D.J."/>
            <person name="Nicaud J.-M."/>
            <person name="Neuveglise C."/>
        </authorList>
    </citation>
    <scope>NUCLEOTIDE SEQUENCE</scope>
    <source>
        <strain evidence="1">CECT1137</strain>
    </source>
</reference>
<dbReference type="OrthoDB" id="2525008at2759"/>
<gene>
    <name evidence="1" type="ORF">RHTO0S_05e10792g</name>
</gene>
<proteinExistence type="predicted"/>
<dbReference type="EMBL" id="LK052940">
    <property type="protein sequence ID" value="CDR41008.1"/>
    <property type="molecule type" value="Genomic_DNA"/>
</dbReference>
<protein>
    <submittedName>
        <fullName evidence="1">RHTO0S05e10792g1_1</fullName>
    </submittedName>
</protein>
<name>A0A061AV29_RHOTO</name>